<dbReference type="GeneID" id="19949347"/>
<accession>T0Q7V1</accession>
<evidence type="ECO:0000313" key="2">
    <source>
        <dbReference type="Proteomes" id="UP000030762"/>
    </source>
</evidence>
<evidence type="ECO:0000313" key="1">
    <source>
        <dbReference type="EMBL" id="EQC33939.1"/>
    </source>
</evidence>
<dbReference type="EMBL" id="JH767157">
    <property type="protein sequence ID" value="EQC33939.1"/>
    <property type="molecule type" value="Genomic_DNA"/>
</dbReference>
<gene>
    <name evidence="1" type="ORF">SDRG_08620</name>
</gene>
<dbReference type="RefSeq" id="XP_008612734.1">
    <property type="nucleotide sequence ID" value="XM_008614512.1"/>
</dbReference>
<sequence length="60" mass="6742">MTFRSIVGQPEIASMVFAFQFGLYEDVRPAFLACNELVEFADRRATYEGDVSFRMAPTAA</sequence>
<name>T0Q7V1_SAPDV</name>
<dbReference type="Proteomes" id="UP000030762">
    <property type="component" value="Unassembled WGS sequence"/>
</dbReference>
<reference evidence="1 2" key="1">
    <citation type="submission" date="2012-04" db="EMBL/GenBank/DDBJ databases">
        <title>The Genome Sequence of Saprolegnia declina VS20.</title>
        <authorList>
            <consortium name="The Broad Institute Genome Sequencing Platform"/>
            <person name="Russ C."/>
            <person name="Nusbaum C."/>
            <person name="Tyler B."/>
            <person name="van West P."/>
            <person name="Dieguez-Uribeondo J."/>
            <person name="de Bruijn I."/>
            <person name="Tripathy S."/>
            <person name="Jiang R."/>
            <person name="Young S.K."/>
            <person name="Zeng Q."/>
            <person name="Gargeya S."/>
            <person name="Fitzgerald M."/>
            <person name="Haas B."/>
            <person name="Abouelleil A."/>
            <person name="Alvarado L."/>
            <person name="Arachchi H.M."/>
            <person name="Berlin A."/>
            <person name="Chapman S.B."/>
            <person name="Goldberg J."/>
            <person name="Griggs A."/>
            <person name="Gujja S."/>
            <person name="Hansen M."/>
            <person name="Howarth C."/>
            <person name="Imamovic A."/>
            <person name="Larimer J."/>
            <person name="McCowen C."/>
            <person name="Montmayeur A."/>
            <person name="Murphy C."/>
            <person name="Neiman D."/>
            <person name="Pearson M."/>
            <person name="Priest M."/>
            <person name="Roberts A."/>
            <person name="Saif S."/>
            <person name="Shea T."/>
            <person name="Sisk P."/>
            <person name="Sykes S."/>
            <person name="Wortman J."/>
            <person name="Nusbaum C."/>
            <person name="Birren B."/>
        </authorList>
    </citation>
    <scope>NUCLEOTIDE SEQUENCE [LARGE SCALE GENOMIC DNA]</scope>
    <source>
        <strain evidence="1 2">VS20</strain>
    </source>
</reference>
<protein>
    <submittedName>
        <fullName evidence="1">Uncharacterized protein</fullName>
    </submittedName>
</protein>
<organism evidence="1 2">
    <name type="scientific">Saprolegnia diclina (strain VS20)</name>
    <dbReference type="NCBI Taxonomy" id="1156394"/>
    <lineage>
        <taxon>Eukaryota</taxon>
        <taxon>Sar</taxon>
        <taxon>Stramenopiles</taxon>
        <taxon>Oomycota</taxon>
        <taxon>Saprolegniomycetes</taxon>
        <taxon>Saprolegniales</taxon>
        <taxon>Saprolegniaceae</taxon>
        <taxon>Saprolegnia</taxon>
    </lineage>
</organism>
<dbReference type="VEuPathDB" id="FungiDB:SDRG_08620"/>
<keyword evidence="2" id="KW-1185">Reference proteome</keyword>
<dbReference type="InParanoid" id="T0Q7V1"/>
<proteinExistence type="predicted"/>
<dbReference type="AlphaFoldDB" id="T0Q7V1"/>